<evidence type="ECO:0000259" key="8">
    <source>
        <dbReference type="PROSITE" id="PS50125"/>
    </source>
</evidence>
<dbReference type="PROSITE" id="PS50125">
    <property type="entry name" value="GUANYLATE_CYCLASE_2"/>
    <property type="match status" value="1"/>
</dbReference>
<keyword evidence="3" id="KW-1003">Cell membrane</keyword>
<dbReference type="GO" id="GO:0035556">
    <property type="term" value="P:intracellular signal transduction"/>
    <property type="evidence" value="ECO:0007669"/>
    <property type="project" value="InterPro"/>
</dbReference>
<reference evidence="10 11" key="1">
    <citation type="submission" date="2020-08" db="EMBL/GenBank/DDBJ databases">
        <title>Sequencing the genomes of 1000 actinobacteria strains.</title>
        <authorList>
            <person name="Klenk H.-P."/>
        </authorList>
    </citation>
    <scope>NUCLEOTIDE SEQUENCE [LARGE SCALE GENOMIC DNA]</scope>
    <source>
        <strain evidence="10 11">DSM 43582</strain>
    </source>
</reference>
<comment type="similarity">
    <text evidence="2">Belongs to the adenylyl cyclase class-3 family.</text>
</comment>
<keyword evidence="5 7" id="KW-1133">Transmembrane helix</keyword>
<comment type="caution">
    <text evidence="10">The sequence shown here is derived from an EMBL/GenBank/DDBJ whole genome shotgun (WGS) entry which is preliminary data.</text>
</comment>
<evidence type="ECO:0000256" key="7">
    <source>
        <dbReference type="SAM" id="Phobius"/>
    </source>
</evidence>
<accession>A0A7W9PI46</accession>
<comment type="subcellular location">
    <subcellularLocation>
        <location evidence="1">Cell membrane</location>
        <topology evidence="1">Multi-pass membrane protein</topology>
    </subcellularLocation>
</comment>
<evidence type="ECO:0000256" key="5">
    <source>
        <dbReference type="ARBA" id="ARBA00022989"/>
    </source>
</evidence>
<feature type="transmembrane region" description="Helical" evidence="7">
    <location>
        <begin position="158"/>
        <end position="180"/>
    </location>
</feature>
<evidence type="ECO:0000256" key="6">
    <source>
        <dbReference type="ARBA" id="ARBA00023136"/>
    </source>
</evidence>
<keyword evidence="4 7" id="KW-0812">Transmembrane</keyword>
<dbReference type="SMART" id="SM00304">
    <property type="entry name" value="HAMP"/>
    <property type="match status" value="1"/>
</dbReference>
<gene>
    <name evidence="10" type="ORF">BJY24_005020</name>
</gene>
<dbReference type="AlphaFoldDB" id="A0A7W9PI46"/>
<dbReference type="InterPro" id="IPR029787">
    <property type="entry name" value="Nucleotide_cyclase"/>
</dbReference>
<feature type="domain" description="HAMP" evidence="9">
    <location>
        <begin position="265"/>
        <end position="317"/>
    </location>
</feature>
<dbReference type="PROSITE" id="PS50885">
    <property type="entry name" value="HAMP"/>
    <property type="match status" value="1"/>
</dbReference>
<dbReference type="CDD" id="cd07302">
    <property type="entry name" value="CHD"/>
    <property type="match status" value="1"/>
</dbReference>
<dbReference type="EMBL" id="JACHIT010000002">
    <property type="protein sequence ID" value="MBB5916108.1"/>
    <property type="molecule type" value="Genomic_DNA"/>
</dbReference>
<proteinExistence type="inferred from homology"/>
<evidence type="ECO:0000313" key="10">
    <source>
        <dbReference type="EMBL" id="MBB5916108.1"/>
    </source>
</evidence>
<evidence type="ECO:0000256" key="2">
    <source>
        <dbReference type="ARBA" id="ARBA00005381"/>
    </source>
</evidence>
<dbReference type="Pfam" id="PF00211">
    <property type="entry name" value="Guanylate_cyc"/>
    <property type="match status" value="1"/>
</dbReference>
<feature type="transmembrane region" description="Helical" evidence="7">
    <location>
        <begin position="128"/>
        <end position="152"/>
    </location>
</feature>
<dbReference type="InterPro" id="IPR050697">
    <property type="entry name" value="Adenylyl/Guanylyl_Cyclase_3/4"/>
</dbReference>
<feature type="domain" description="Guanylate cyclase" evidence="8">
    <location>
        <begin position="349"/>
        <end position="473"/>
    </location>
</feature>
<dbReference type="Pfam" id="PF00672">
    <property type="entry name" value="HAMP"/>
    <property type="match status" value="1"/>
</dbReference>
<dbReference type="SMART" id="SM00044">
    <property type="entry name" value="CYCc"/>
    <property type="match status" value="1"/>
</dbReference>
<protein>
    <submittedName>
        <fullName evidence="10">Adenylate cyclase</fullName>
        <ecNumber evidence="10">4.6.1.1</ecNumber>
    </submittedName>
</protein>
<sequence>MKSERDGDAAAEVPQGATEYGSVLLGSRRDSPARRRARVQLLLTVSVVTANAVGVAVVLLLGTVGIPNPDVFAAEVRDVAFVYLPIYVVAAFVVGASFGTAVVLRMLRWSTDTETAPTQEEARSAFRAPWVLTTMQAVLWIVGTASMTTLYGLRDPELIPKALLVSLFSAAVVCAASYLLTEFAMRPYAALALAAHPAMRRRGLTTRSLVTWLLGSGVPVAGIVLVVAFGAADDRTTKRDLLLSVGIIGVMSFCTGLLLTYLGTDRIGAPLRSVILGMERVRRDGRTETIAVYDGTEMGELQAGFNAMVDGLTERERLRDLFGRHVGPDVVRAALDRGVQLGGETRDVGVLFVDVVGSTTMASRLPPHEVVDTLNRFFGVIVAAVHRRDGLINKFEGDAALAVFGAPTPHPDPAGAALAAAAEITRELAAADLGIEAGVGVSYGEVVAGNIGAEDRYEYTVIGDPVNESARLSELAKRDTRLPLASERAVTAATGEQHWKAVDKVVLRGRQAPTQLYQPEE</sequence>
<dbReference type="SUPFAM" id="SSF55073">
    <property type="entry name" value="Nucleotide cyclase"/>
    <property type="match status" value="1"/>
</dbReference>
<dbReference type="RefSeq" id="WP_246829653.1">
    <property type="nucleotide sequence ID" value="NZ_JACHIT010000002.1"/>
</dbReference>
<evidence type="ECO:0000256" key="4">
    <source>
        <dbReference type="ARBA" id="ARBA00022692"/>
    </source>
</evidence>
<dbReference type="PANTHER" id="PTHR43081:SF17">
    <property type="entry name" value="BLL5647 PROTEIN"/>
    <property type="match status" value="1"/>
</dbReference>
<feature type="transmembrane region" description="Helical" evidence="7">
    <location>
        <begin position="86"/>
        <end position="107"/>
    </location>
</feature>
<feature type="transmembrane region" description="Helical" evidence="7">
    <location>
        <begin position="241"/>
        <end position="262"/>
    </location>
</feature>
<feature type="transmembrane region" description="Helical" evidence="7">
    <location>
        <begin position="209"/>
        <end position="229"/>
    </location>
</feature>
<dbReference type="Gene3D" id="6.10.340.10">
    <property type="match status" value="1"/>
</dbReference>
<dbReference type="GO" id="GO:0006171">
    <property type="term" value="P:cAMP biosynthetic process"/>
    <property type="evidence" value="ECO:0007669"/>
    <property type="project" value="TreeGrafter"/>
</dbReference>
<dbReference type="Gene3D" id="3.30.70.1230">
    <property type="entry name" value="Nucleotide cyclase"/>
    <property type="match status" value="1"/>
</dbReference>
<organism evidence="10 11">
    <name type="scientific">Nocardia transvalensis</name>
    <dbReference type="NCBI Taxonomy" id="37333"/>
    <lineage>
        <taxon>Bacteria</taxon>
        <taxon>Bacillati</taxon>
        <taxon>Actinomycetota</taxon>
        <taxon>Actinomycetes</taxon>
        <taxon>Mycobacteriales</taxon>
        <taxon>Nocardiaceae</taxon>
        <taxon>Nocardia</taxon>
    </lineage>
</organism>
<evidence type="ECO:0000259" key="9">
    <source>
        <dbReference type="PROSITE" id="PS50885"/>
    </source>
</evidence>
<dbReference type="InterPro" id="IPR001054">
    <property type="entry name" value="A/G_cyclase"/>
</dbReference>
<dbReference type="EC" id="4.6.1.1" evidence="10"/>
<evidence type="ECO:0000313" key="11">
    <source>
        <dbReference type="Proteomes" id="UP000540412"/>
    </source>
</evidence>
<dbReference type="CDD" id="cd06225">
    <property type="entry name" value="HAMP"/>
    <property type="match status" value="1"/>
</dbReference>
<keyword evidence="11" id="KW-1185">Reference proteome</keyword>
<feature type="transmembrane region" description="Helical" evidence="7">
    <location>
        <begin position="41"/>
        <end position="66"/>
    </location>
</feature>
<keyword evidence="6 7" id="KW-0472">Membrane</keyword>
<dbReference type="Proteomes" id="UP000540412">
    <property type="component" value="Unassembled WGS sequence"/>
</dbReference>
<dbReference type="GO" id="GO:0005886">
    <property type="term" value="C:plasma membrane"/>
    <property type="evidence" value="ECO:0007669"/>
    <property type="project" value="UniProtKB-SubCell"/>
</dbReference>
<evidence type="ECO:0000256" key="3">
    <source>
        <dbReference type="ARBA" id="ARBA00022475"/>
    </source>
</evidence>
<evidence type="ECO:0000256" key="1">
    <source>
        <dbReference type="ARBA" id="ARBA00004651"/>
    </source>
</evidence>
<dbReference type="PANTHER" id="PTHR43081">
    <property type="entry name" value="ADENYLATE CYCLASE, TERMINAL-DIFFERENTIATION SPECIFIC-RELATED"/>
    <property type="match status" value="1"/>
</dbReference>
<dbReference type="GO" id="GO:0004016">
    <property type="term" value="F:adenylate cyclase activity"/>
    <property type="evidence" value="ECO:0007669"/>
    <property type="project" value="UniProtKB-EC"/>
</dbReference>
<keyword evidence="10" id="KW-0456">Lyase</keyword>
<name>A0A7W9PI46_9NOCA</name>
<dbReference type="InterPro" id="IPR003660">
    <property type="entry name" value="HAMP_dom"/>
</dbReference>